<organism evidence="2">
    <name type="scientific">Ananas comosus var. bracteatus</name>
    <name type="common">red pineapple</name>
    <dbReference type="NCBI Taxonomy" id="296719"/>
    <lineage>
        <taxon>Eukaryota</taxon>
        <taxon>Viridiplantae</taxon>
        <taxon>Streptophyta</taxon>
        <taxon>Embryophyta</taxon>
        <taxon>Tracheophyta</taxon>
        <taxon>Spermatophyta</taxon>
        <taxon>Magnoliopsida</taxon>
        <taxon>Liliopsida</taxon>
        <taxon>Poales</taxon>
        <taxon>Bromeliaceae</taxon>
        <taxon>Bromelioideae</taxon>
        <taxon>Ananas</taxon>
    </lineage>
</organism>
<evidence type="ECO:0000313" key="2">
    <source>
        <dbReference type="EMBL" id="CAD1836367.1"/>
    </source>
</evidence>
<sequence length="160" mass="17412">MGMAALVRGTSPAVQECRAARHEVAAARGRVTHWTCANCEGARRLVGIFVGAYEELQELCGRERELLEELASLSNKNTGRSRPRINANPQIKRTESEKSFGPEDSDQQQNDFWQKLKDFAGVCDYTGSAPPKNEAVLRACAESEAPKTSATSASAVEGQQ</sequence>
<accession>A0A6V7Q0B5</accession>
<dbReference type="EMBL" id="LR862131">
    <property type="protein sequence ID" value="CAD1836367.1"/>
    <property type="molecule type" value="Genomic_DNA"/>
</dbReference>
<protein>
    <submittedName>
        <fullName evidence="2">Uncharacterized protein</fullName>
    </submittedName>
</protein>
<feature type="region of interest" description="Disordered" evidence="1">
    <location>
        <begin position="140"/>
        <end position="160"/>
    </location>
</feature>
<feature type="compositionally biased region" description="Polar residues" evidence="1">
    <location>
        <begin position="146"/>
        <end position="160"/>
    </location>
</feature>
<name>A0A6V7Q0B5_ANACO</name>
<feature type="compositionally biased region" description="Basic and acidic residues" evidence="1">
    <location>
        <begin position="92"/>
        <end position="101"/>
    </location>
</feature>
<feature type="region of interest" description="Disordered" evidence="1">
    <location>
        <begin position="73"/>
        <end position="111"/>
    </location>
</feature>
<evidence type="ECO:0000256" key="1">
    <source>
        <dbReference type="SAM" id="MobiDB-lite"/>
    </source>
</evidence>
<proteinExistence type="predicted"/>
<reference evidence="2" key="1">
    <citation type="submission" date="2020-07" db="EMBL/GenBank/DDBJ databases">
        <authorList>
            <person name="Lin J."/>
        </authorList>
    </citation>
    <scope>NUCLEOTIDE SEQUENCE</scope>
</reference>
<dbReference type="AlphaFoldDB" id="A0A6V7Q0B5"/>
<gene>
    <name evidence="2" type="ORF">CB5_LOCUS19578</name>
</gene>